<evidence type="ECO:0000256" key="2">
    <source>
        <dbReference type="ARBA" id="ARBA00022670"/>
    </source>
</evidence>
<evidence type="ECO:0000313" key="6">
    <source>
        <dbReference type="EMBL" id="MEU8138681.1"/>
    </source>
</evidence>
<dbReference type="Gene3D" id="2.40.10.10">
    <property type="entry name" value="Trypsin-like serine proteases"/>
    <property type="match status" value="2"/>
</dbReference>
<dbReference type="SUPFAM" id="SSF50494">
    <property type="entry name" value="Trypsin-like serine proteases"/>
    <property type="match status" value="1"/>
</dbReference>
<dbReference type="RefSeq" id="WP_358362316.1">
    <property type="nucleotide sequence ID" value="NZ_JBEZFP010000134.1"/>
</dbReference>
<feature type="region of interest" description="Disordered" evidence="4">
    <location>
        <begin position="359"/>
        <end position="383"/>
    </location>
</feature>
<comment type="caution">
    <text evidence="6">The sequence shown here is derived from an EMBL/GenBank/DDBJ whole genome shotgun (WGS) entry which is preliminary data.</text>
</comment>
<dbReference type="InterPro" id="IPR001940">
    <property type="entry name" value="Peptidase_S1C"/>
</dbReference>
<protein>
    <submittedName>
        <fullName evidence="6">Trypsin-like peptidase domain-containing protein</fullName>
    </submittedName>
</protein>
<dbReference type="EMBL" id="JBEZFP010000134">
    <property type="protein sequence ID" value="MEU8138681.1"/>
    <property type="molecule type" value="Genomic_DNA"/>
</dbReference>
<keyword evidence="5" id="KW-0812">Transmembrane</keyword>
<reference evidence="6 7" key="1">
    <citation type="submission" date="2024-06" db="EMBL/GenBank/DDBJ databases">
        <title>The Natural Products Discovery Center: Release of the First 8490 Sequenced Strains for Exploring Actinobacteria Biosynthetic Diversity.</title>
        <authorList>
            <person name="Kalkreuter E."/>
            <person name="Kautsar S.A."/>
            <person name="Yang D."/>
            <person name="Bader C.D."/>
            <person name="Teijaro C.N."/>
            <person name="Fluegel L."/>
            <person name="Davis C.M."/>
            <person name="Simpson J.R."/>
            <person name="Lauterbach L."/>
            <person name="Steele A.D."/>
            <person name="Gui C."/>
            <person name="Meng S."/>
            <person name="Li G."/>
            <person name="Viehrig K."/>
            <person name="Ye F."/>
            <person name="Su P."/>
            <person name="Kiefer A.F."/>
            <person name="Nichols A."/>
            <person name="Cepeda A.J."/>
            <person name="Yan W."/>
            <person name="Fan B."/>
            <person name="Jiang Y."/>
            <person name="Adhikari A."/>
            <person name="Zheng C.-J."/>
            <person name="Schuster L."/>
            <person name="Cowan T.M."/>
            <person name="Smanski M.J."/>
            <person name="Chevrette M.G."/>
            <person name="De Carvalho L.P.S."/>
            <person name="Shen B."/>
        </authorList>
    </citation>
    <scope>NUCLEOTIDE SEQUENCE [LARGE SCALE GENOMIC DNA]</scope>
    <source>
        <strain evidence="6 7">NPDC048946</strain>
    </source>
</reference>
<evidence type="ECO:0000256" key="4">
    <source>
        <dbReference type="SAM" id="MobiDB-lite"/>
    </source>
</evidence>
<dbReference type="PANTHER" id="PTHR43343">
    <property type="entry name" value="PEPTIDASE S12"/>
    <property type="match status" value="1"/>
</dbReference>
<evidence type="ECO:0000256" key="1">
    <source>
        <dbReference type="ARBA" id="ARBA00010541"/>
    </source>
</evidence>
<evidence type="ECO:0000256" key="3">
    <source>
        <dbReference type="ARBA" id="ARBA00022801"/>
    </source>
</evidence>
<keyword evidence="5" id="KW-1133">Transmembrane helix</keyword>
<evidence type="ECO:0000256" key="5">
    <source>
        <dbReference type="SAM" id="Phobius"/>
    </source>
</evidence>
<feature type="transmembrane region" description="Helical" evidence="5">
    <location>
        <begin position="176"/>
        <end position="197"/>
    </location>
</feature>
<gene>
    <name evidence="6" type="ORF">AB0C36_34930</name>
</gene>
<feature type="compositionally biased region" description="Low complexity" evidence="4">
    <location>
        <begin position="142"/>
        <end position="159"/>
    </location>
</feature>
<accession>A0ABV3DSJ9</accession>
<keyword evidence="3" id="KW-0378">Hydrolase</keyword>
<dbReference type="Proteomes" id="UP001551482">
    <property type="component" value="Unassembled WGS sequence"/>
</dbReference>
<evidence type="ECO:0000313" key="7">
    <source>
        <dbReference type="Proteomes" id="UP001551482"/>
    </source>
</evidence>
<organism evidence="6 7">
    <name type="scientific">Streptodolium elevatio</name>
    <dbReference type="NCBI Taxonomy" id="3157996"/>
    <lineage>
        <taxon>Bacteria</taxon>
        <taxon>Bacillati</taxon>
        <taxon>Actinomycetota</taxon>
        <taxon>Actinomycetes</taxon>
        <taxon>Kitasatosporales</taxon>
        <taxon>Streptomycetaceae</taxon>
        <taxon>Streptodolium</taxon>
    </lineage>
</organism>
<feature type="region of interest" description="Disordered" evidence="4">
    <location>
        <begin position="1"/>
        <end position="86"/>
    </location>
</feature>
<dbReference type="PRINTS" id="PR00834">
    <property type="entry name" value="PROTEASES2C"/>
</dbReference>
<feature type="compositionally biased region" description="Low complexity" evidence="4">
    <location>
        <begin position="58"/>
        <end position="79"/>
    </location>
</feature>
<keyword evidence="2" id="KW-0645">Protease</keyword>
<dbReference type="InterPro" id="IPR043504">
    <property type="entry name" value="Peptidase_S1_PA_chymotrypsin"/>
</dbReference>
<dbReference type="InterPro" id="IPR009003">
    <property type="entry name" value="Peptidase_S1_PA"/>
</dbReference>
<feature type="compositionally biased region" description="Low complexity" evidence="4">
    <location>
        <begin position="20"/>
        <end position="32"/>
    </location>
</feature>
<feature type="region of interest" description="Disordered" evidence="4">
    <location>
        <begin position="102"/>
        <end position="171"/>
    </location>
</feature>
<feature type="compositionally biased region" description="Low complexity" evidence="4">
    <location>
        <begin position="102"/>
        <end position="117"/>
    </location>
</feature>
<keyword evidence="5" id="KW-0472">Membrane</keyword>
<dbReference type="InterPro" id="IPR051201">
    <property type="entry name" value="Chloro_Bact_Ser_Proteases"/>
</dbReference>
<sequence length="457" mass="43280">MDTTPRNPGQDPYADGASEAAVPQEAAFGAAPASPPPPAPVEGAPIFVIDSPTPGDHAAAGAAGAAGDGAAWGKAPTGGAAAGGSVAGGSVASAGVAAGEGSVGGTSAPGAPAGPDSNSNSNRTPHPHPFRAYPLGPPPVGPGAADGTEGTAAGTSGPADTTGSSAKRPSLKRRGVALAVAAALAAGLLGGIAGGWVGGEFADDSPSATYTATGSAPVQSVADMNATGIAAVAKAVLPSVVEISVTTRRTSSSGSGLVLSADGKILTNAHVVEGSDGGTITVKFTDGRTAEATVVGTDSASDLAVIKVDGVDNLKPATLGDSDSVAVGDSVVAIGSPEGLTNTVTSGIVSALNREVTVPSSDSGQGSGLPFGGTAESADQSDGTTYHAIQTDASINPGNSGGPLLDMNGRVIGINSAIYSPTSGALGGDAGSVGLGFAIPVNQVKALLGDLESGAKA</sequence>
<name>A0ABV3DSJ9_9ACTN</name>
<dbReference type="PANTHER" id="PTHR43343:SF3">
    <property type="entry name" value="PROTEASE DO-LIKE 8, CHLOROPLASTIC"/>
    <property type="match status" value="1"/>
</dbReference>
<dbReference type="Pfam" id="PF13365">
    <property type="entry name" value="Trypsin_2"/>
    <property type="match status" value="1"/>
</dbReference>
<comment type="similarity">
    <text evidence="1">Belongs to the peptidase S1C family.</text>
</comment>
<keyword evidence="7" id="KW-1185">Reference proteome</keyword>
<proteinExistence type="inferred from homology"/>